<protein>
    <submittedName>
        <fullName evidence="3">Uncharacterized protein DUF3558</fullName>
    </submittedName>
</protein>
<feature type="region of interest" description="Disordered" evidence="1">
    <location>
        <begin position="28"/>
        <end position="64"/>
    </location>
</feature>
<dbReference type="InterPro" id="IPR024520">
    <property type="entry name" value="DUF3558"/>
</dbReference>
<dbReference type="RefSeq" id="WP_132111590.1">
    <property type="nucleotide sequence ID" value="NZ_SLWS01000001.1"/>
</dbReference>
<evidence type="ECO:0000313" key="3">
    <source>
        <dbReference type="EMBL" id="TCO65283.1"/>
    </source>
</evidence>
<name>A0A4R2JXK9_9PSEU</name>
<evidence type="ECO:0000313" key="4">
    <source>
        <dbReference type="Proteomes" id="UP000295680"/>
    </source>
</evidence>
<feature type="compositionally biased region" description="Low complexity" evidence="1">
    <location>
        <begin position="31"/>
        <end position="64"/>
    </location>
</feature>
<gene>
    <name evidence="3" type="ORF">EV192_1011071</name>
</gene>
<keyword evidence="2" id="KW-0732">Signal</keyword>
<keyword evidence="4" id="KW-1185">Reference proteome</keyword>
<dbReference type="Pfam" id="PF12079">
    <property type="entry name" value="DUF3558"/>
    <property type="match status" value="1"/>
</dbReference>
<organism evidence="3 4">
    <name type="scientific">Actinocrispum wychmicini</name>
    <dbReference type="NCBI Taxonomy" id="1213861"/>
    <lineage>
        <taxon>Bacteria</taxon>
        <taxon>Bacillati</taxon>
        <taxon>Actinomycetota</taxon>
        <taxon>Actinomycetes</taxon>
        <taxon>Pseudonocardiales</taxon>
        <taxon>Pseudonocardiaceae</taxon>
        <taxon>Actinocrispum</taxon>
    </lineage>
</organism>
<sequence>MKRSLLLASTVAVLVMSLGACTSKTGGIAGGSPTTSSTGGSGPSSRSSSPPATSSSKSGASSPTKNIATCSLLTSGDMSSLQLTGGTESNLTSSRGCDYHYTSNTYSFGTAIYDALGVKDIQGNPQLQPVKIGNHDAVQFVVSSICIIAIKVTESSRVEVSVAANGDAQKACSLARPGAEIVEKKLP</sequence>
<accession>A0A4R2JXK9</accession>
<feature type="chain" id="PRO_5039040338" evidence="2">
    <location>
        <begin position="21"/>
        <end position="187"/>
    </location>
</feature>
<dbReference type="Proteomes" id="UP000295680">
    <property type="component" value="Unassembled WGS sequence"/>
</dbReference>
<reference evidence="3 4" key="1">
    <citation type="submission" date="2019-03" db="EMBL/GenBank/DDBJ databases">
        <title>Genomic Encyclopedia of Type Strains, Phase IV (KMG-IV): sequencing the most valuable type-strain genomes for metagenomic binning, comparative biology and taxonomic classification.</title>
        <authorList>
            <person name="Goeker M."/>
        </authorList>
    </citation>
    <scope>NUCLEOTIDE SEQUENCE [LARGE SCALE GENOMIC DNA]</scope>
    <source>
        <strain evidence="3 4">DSM 45934</strain>
    </source>
</reference>
<dbReference type="EMBL" id="SLWS01000001">
    <property type="protein sequence ID" value="TCO65283.1"/>
    <property type="molecule type" value="Genomic_DNA"/>
</dbReference>
<evidence type="ECO:0000256" key="1">
    <source>
        <dbReference type="SAM" id="MobiDB-lite"/>
    </source>
</evidence>
<comment type="caution">
    <text evidence="3">The sequence shown here is derived from an EMBL/GenBank/DDBJ whole genome shotgun (WGS) entry which is preliminary data.</text>
</comment>
<dbReference type="AlphaFoldDB" id="A0A4R2JXK9"/>
<proteinExistence type="predicted"/>
<feature type="signal peptide" evidence="2">
    <location>
        <begin position="1"/>
        <end position="20"/>
    </location>
</feature>
<dbReference type="PROSITE" id="PS51257">
    <property type="entry name" value="PROKAR_LIPOPROTEIN"/>
    <property type="match status" value="1"/>
</dbReference>
<evidence type="ECO:0000256" key="2">
    <source>
        <dbReference type="SAM" id="SignalP"/>
    </source>
</evidence>